<dbReference type="Proteomes" id="UP000548978">
    <property type="component" value="Unassembled WGS sequence"/>
</dbReference>
<dbReference type="RefSeq" id="WP_123286058.1">
    <property type="nucleotide sequence ID" value="NZ_JACIJB010000001.1"/>
</dbReference>
<sequence length="179" mass="17797">MTDTFGPSRLETVPLEAAEATAALESLKEPAERAARSIEQAFDRAGESLAASLTRAAADGEITLAELARAVLAAANSAVGTLMSGGGGGLGEALANAVGGLFSGTRAEGGPVMPGGAYLVGERGPEVFRPSQAGIVGGVEGPGLVLNLKVEGGTPGLLRSETQIAQALARAVALGARRY</sequence>
<protein>
    <submittedName>
        <fullName evidence="1">Phage-related minor tail protein</fullName>
    </submittedName>
</protein>
<dbReference type="OrthoDB" id="7996304at2"/>
<dbReference type="EMBL" id="JACIJB010000001">
    <property type="protein sequence ID" value="MBB5659990.1"/>
    <property type="molecule type" value="Genomic_DNA"/>
</dbReference>
<dbReference type="AlphaFoldDB" id="A0A7W9A2N1"/>
<evidence type="ECO:0000313" key="2">
    <source>
        <dbReference type="Proteomes" id="UP000548978"/>
    </source>
</evidence>
<reference evidence="1 2" key="1">
    <citation type="submission" date="2020-08" db="EMBL/GenBank/DDBJ databases">
        <title>Genomic Encyclopedia of Type Strains, Phase IV (KMG-IV): sequencing the most valuable type-strain genomes for metagenomic binning, comparative biology and taxonomic classification.</title>
        <authorList>
            <person name="Goeker M."/>
        </authorList>
    </citation>
    <scope>NUCLEOTIDE SEQUENCE [LARGE SCALE GENOMIC DNA]</scope>
    <source>
        <strain evidence="1 2">DSM 24448</strain>
    </source>
</reference>
<gene>
    <name evidence="1" type="ORF">FHS65_000708</name>
</gene>
<organism evidence="1 2">
    <name type="scientific">Brevundimonas halotolerans</name>
    <dbReference type="NCBI Taxonomy" id="69670"/>
    <lineage>
        <taxon>Bacteria</taxon>
        <taxon>Pseudomonadati</taxon>
        <taxon>Pseudomonadota</taxon>
        <taxon>Alphaproteobacteria</taxon>
        <taxon>Caulobacterales</taxon>
        <taxon>Caulobacteraceae</taxon>
        <taxon>Brevundimonas</taxon>
    </lineage>
</organism>
<name>A0A7W9A2N1_9CAUL</name>
<keyword evidence="2" id="KW-1185">Reference proteome</keyword>
<comment type="caution">
    <text evidence="1">The sequence shown here is derived from an EMBL/GenBank/DDBJ whole genome shotgun (WGS) entry which is preliminary data.</text>
</comment>
<accession>A0A7W9A2N1</accession>
<evidence type="ECO:0000313" key="1">
    <source>
        <dbReference type="EMBL" id="MBB5659990.1"/>
    </source>
</evidence>
<proteinExistence type="predicted"/>